<proteinExistence type="predicted"/>
<evidence type="ECO:0000259" key="3">
    <source>
        <dbReference type="PROSITE" id="PS50011"/>
    </source>
</evidence>
<dbReference type="PANTHER" id="PTHR17583:SF0">
    <property type="entry name" value="PHOSPHOINOSITIDE 3-KINASE REGULATORY SUBUNIT 4"/>
    <property type="match status" value="1"/>
</dbReference>
<dbReference type="VEuPathDB" id="GiardiaDB:GMRT_15244"/>
<dbReference type="GO" id="GO:0016236">
    <property type="term" value="P:macroautophagy"/>
    <property type="evidence" value="ECO:0007669"/>
    <property type="project" value="InterPro"/>
</dbReference>
<dbReference type="InterPro" id="IPR008271">
    <property type="entry name" value="Ser/Thr_kinase_AS"/>
</dbReference>
<dbReference type="PROSITE" id="PS00108">
    <property type="entry name" value="PROTEIN_KINASE_ST"/>
    <property type="match status" value="1"/>
</dbReference>
<accession>A0A4Z1SXB2</accession>
<dbReference type="InterPro" id="IPR000719">
    <property type="entry name" value="Prot_kinase_dom"/>
</dbReference>
<reference evidence="4 5" key="1">
    <citation type="submission" date="2019-05" db="EMBL/GenBank/DDBJ databases">
        <title>The compact genome of Giardia muris reveals important steps in the evolution of intestinal protozoan parasites.</title>
        <authorList>
            <person name="Xu F."/>
            <person name="Jimenez-Gonzalez A."/>
            <person name="Einarsson E."/>
            <person name="Astvaldsson A."/>
            <person name="Peirasmaki D."/>
            <person name="Eckmann L."/>
            <person name="Andersson J.O."/>
            <person name="Svard S.G."/>
            <person name="Jerlstrom-Hultqvist J."/>
        </authorList>
    </citation>
    <scope>NUCLEOTIDE SEQUENCE [LARGE SCALE GENOMIC DNA]</scope>
    <source>
        <strain evidence="4 5">Roberts-Thomson</strain>
    </source>
</reference>
<dbReference type="Pfam" id="PF00069">
    <property type="entry name" value="Pkinase"/>
    <property type="match status" value="1"/>
</dbReference>
<evidence type="ECO:0000256" key="2">
    <source>
        <dbReference type="SAM" id="MobiDB-lite"/>
    </source>
</evidence>
<dbReference type="GO" id="GO:0005524">
    <property type="term" value="F:ATP binding"/>
    <property type="evidence" value="ECO:0007669"/>
    <property type="project" value="InterPro"/>
</dbReference>
<keyword evidence="5" id="KW-1185">Reference proteome</keyword>
<evidence type="ECO:0000313" key="5">
    <source>
        <dbReference type="Proteomes" id="UP000315496"/>
    </source>
</evidence>
<dbReference type="GO" id="GO:0034271">
    <property type="term" value="C:phosphatidylinositol 3-kinase complex, class III, type I"/>
    <property type="evidence" value="ECO:0007669"/>
    <property type="project" value="TreeGrafter"/>
</dbReference>
<name>A0A4Z1SXB2_GIAMU</name>
<evidence type="ECO:0000313" key="4">
    <source>
        <dbReference type="EMBL" id="TNJ28168.1"/>
    </source>
</evidence>
<evidence type="ECO:0000256" key="1">
    <source>
        <dbReference type="ARBA" id="ARBA00022574"/>
    </source>
</evidence>
<dbReference type="GO" id="GO:0004674">
    <property type="term" value="F:protein serine/threonine kinase activity"/>
    <property type="evidence" value="ECO:0007669"/>
    <property type="project" value="InterPro"/>
</dbReference>
<dbReference type="PANTHER" id="PTHR17583">
    <property type="entry name" value="PHOSPHOINOSITIDE 3-KINASE REGULATORY SUBUNIT 4"/>
    <property type="match status" value="1"/>
</dbReference>
<sequence length="1890" mass="209967">MGTLVSTLSPSGNVGAKFDPPWHAELKSREPLVASRFLRSYEVSIEGRAYILKALTKPEERTKTVDQRGKPLDLSAYALLCSYYREVVLRQCPRTIPYMSELETRTHAFLLRPMVDQTLADYLFQNQWISDSHRLLYSLQLIEAVVELHRAGLVHGDVKISNFLITNTNEIFLTDLAPFKPHQVSMLTPDVLSYFFTDTIAPERILTAEDERLTEVIPTPEADVFGLGCVILELWTLQKPFDLPALFEYKDSDVDEITQIRTELESYLLRISHDGLRELVRHMIHVSPENRVNLATLNLTQILTPSECIAHDLISASHLLSNAVNLDDIISVSGALFDGLCDLLKNASPAQRESLLACYFCTRRGMSESGANAEMTTLQSSIDFNTSSQGPKHQMPISSSLIFNAVSPGSKSRHLSSTVMLHDGKLDYSTLPVICSSNVTIPFPGLSALDETLFKDITTCSCVHASIQAGHTAKLSWDCTCFGPFRRCLLVETLQVASYHLSYKLMRIMQRGSFVSMDSYKRGIVLVCGLALFLDDSYVSHLVRMAYRLYRLWPMYEALNGVLYLLNLLTTPDDEIYYISLLLLGETVLPTFQHSNFRMSLRTIRNALQTPRLNVDDIKNICISLLYSVPTDKEPRYLSHHANLMRALPLLVQTTARLARGNPVFKYATEAIILGNPYSFFNTIFGKSAALCKRDLVPLYIMAENYPIILSLLPAVETHLLVFLQTRSIAELLDTASANALACLLKTMLDSAPHHKCQILAALEKSAYFQTYLRIYDSSSTILAVLLANIQYISTRMFPIIMHRVFSTVLLPVVHLGMMNTFWLPPFSLTACIFRSLLSSLCMDTTTVNVMLLLKFNDELVRYFKTRVLNNLLHAIEVLGANFRNFIGPNGHLQFGRSSVIVEKQKACLSAIFSQVLVIFQPIADLVPVLYPTISPLVRTAKNVKDTGINAQGTEGTAEGCTSYNRLFETVVNFTIYDCYSVDTLQQKAYSIGALLAKLSCTLAKVTYAVLSSFDALSPSAQQILSSCYDYRSIMEYQTLNKELDTLRQSLQTGSLLISDMEGEGSKVSRHGAGRRFSTTSEGKKQDELVSGTYLSGDIAITFYTTWETLESPDNAGARALLELIHGPFNHPPSAVTTFETAIPAHNLEVYPYEKLITPLTRHLTAWNRSSLLFTYHEKLADFFVYNSVLDYSWSSLLKQSSLPVGLMPTAATELLNSCLIVAPGTHSLPTAKSVIEYAHKKVKNSALVKTESRLADLTTGIAILHLDTTFLLSKSFVQSLGATLQTVVEYVTVQNASKGDLILHSKTIQGMQSANSVCNHSTKIQMQLSKLLLEHSVAYALSKTGYCMLCDSHGPTTTGSCYDAHILSELYPRLSYDFETGTRGQLRRIAASSELLILLDNNDYLHFYLSPLLDTMRFLTTRLTKLATSLSINVEFQDNADKPIQDMHISNDFVMNITDSAFEYLSSGIMTLPVASLYVSGLPISNVKVLEESSQKLILGLVSTQFCSIVRVSIDKDALLNAYVQRIVLGSNEVEAKGLPLLRLAIRGNGLMISRIIKGKREEVDFSALDPLAPKHLDRNTLQYIAPYTDTQTFDALIHDVINDSAMPTSRTGIHQYSLYQPREQYIYRESLERVPNRLAEIASVVVRTHQKGLRITNTLRYLSTTAIKKLLAVEDEYVVTSQHIYDLTTRTLLYSLPEGSILKVIPYSGTREGCCVLTSSLQLMLFHSDYEANLNARQLTLNQVVTISCSAALLTKSVHFAALSRSSDNGNIEIQLLVGSPNSISIHVITDDGITEEYSMKLLGAGSQHVTSLLATSNGFVVGTNTGTILLVQQRSGDFQTSVLSGSARILGSAISLITTDQPVVDLLQLSSHVIIASLLNGKTICIK</sequence>
<dbReference type="OrthoDB" id="242910at2759"/>
<dbReference type="InterPro" id="IPR011009">
    <property type="entry name" value="Kinase-like_dom_sf"/>
</dbReference>
<keyword evidence="4" id="KW-0808">Transferase</keyword>
<dbReference type="InterPro" id="IPR045162">
    <property type="entry name" value="Vps15-like"/>
</dbReference>
<keyword evidence="4" id="KW-0418">Kinase</keyword>
<protein>
    <submittedName>
        <fullName evidence="4">Kinase, VPS15</fullName>
    </submittedName>
</protein>
<dbReference type="EMBL" id="VDLU01000002">
    <property type="protein sequence ID" value="TNJ28168.1"/>
    <property type="molecule type" value="Genomic_DNA"/>
</dbReference>
<feature type="region of interest" description="Disordered" evidence="2">
    <location>
        <begin position="1065"/>
        <end position="1084"/>
    </location>
</feature>
<dbReference type="GO" id="GO:0005770">
    <property type="term" value="C:late endosome"/>
    <property type="evidence" value="ECO:0007669"/>
    <property type="project" value="TreeGrafter"/>
</dbReference>
<dbReference type="GO" id="GO:0006623">
    <property type="term" value="P:protein targeting to vacuole"/>
    <property type="evidence" value="ECO:0007669"/>
    <property type="project" value="TreeGrafter"/>
</dbReference>
<dbReference type="SUPFAM" id="SSF56112">
    <property type="entry name" value="Protein kinase-like (PK-like)"/>
    <property type="match status" value="1"/>
</dbReference>
<dbReference type="SMART" id="SM00220">
    <property type="entry name" value="S_TKc"/>
    <property type="match status" value="1"/>
</dbReference>
<dbReference type="Proteomes" id="UP000315496">
    <property type="component" value="Chromosome 2"/>
</dbReference>
<organism evidence="4 5">
    <name type="scientific">Giardia muris</name>
    <dbReference type="NCBI Taxonomy" id="5742"/>
    <lineage>
        <taxon>Eukaryota</taxon>
        <taxon>Metamonada</taxon>
        <taxon>Diplomonadida</taxon>
        <taxon>Hexamitidae</taxon>
        <taxon>Giardiinae</taxon>
        <taxon>Giardia</taxon>
    </lineage>
</organism>
<dbReference type="GO" id="GO:0034272">
    <property type="term" value="C:phosphatidylinositol 3-kinase complex, class III, type II"/>
    <property type="evidence" value="ECO:0007669"/>
    <property type="project" value="TreeGrafter"/>
</dbReference>
<dbReference type="GO" id="GO:0045324">
    <property type="term" value="P:late endosome to vacuole transport"/>
    <property type="evidence" value="ECO:0007669"/>
    <property type="project" value="InterPro"/>
</dbReference>
<feature type="domain" description="Protein kinase" evidence="3">
    <location>
        <begin position="26"/>
        <end position="314"/>
    </location>
</feature>
<gene>
    <name evidence="4" type="ORF">GMRT_15244</name>
</gene>
<dbReference type="GO" id="GO:0071561">
    <property type="term" value="C:nucleus-vacuole junction"/>
    <property type="evidence" value="ECO:0007669"/>
    <property type="project" value="TreeGrafter"/>
</dbReference>
<dbReference type="Gene3D" id="1.10.510.10">
    <property type="entry name" value="Transferase(Phosphotransferase) domain 1"/>
    <property type="match status" value="1"/>
</dbReference>
<comment type="caution">
    <text evidence="4">The sequence shown here is derived from an EMBL/GenBank/DDBJ whole genome shotgun (WGS) entry which is preliminary data.</text>
</comment>
<dbReference type="PROSITE" id="PS50011">
    <property type="entry name" value="PROTEIN_KINASE_DOM"/>
    <property type="match status" value="1"/>
</dbReference>
<keyword evidence="1" id="KW-0853">WD repeat</keyword>